<evidence type="ECO:0000313" key="4">
    <source>
        <dbReference type="Proteomes" id="UP001174997"/>
    </source>
</evidence>
<dbReference type="InterPro" id="IPR001466">
    <property type="entry name" value="Beta-lactam-related"/>
</dbReference>
<proteinExistence type="inferred from homology"/>
<feature type="domain" description="Beta-lactamase-related" evidence="2">
    <location>
        <begin position="1"/>
        <end position="121"/>
    </location>
</feature>
<accession>A0AA40D3V3</accession>
<gene>
    <name evidence="3" type="ORF">QBC41DRAFT_189123</name>
</gene>
<evidence type="ECO:0000313" key="3">
    <source>
        <dbReference type="EMBL" id="KAK0661641.1"/>
    </source>
</evidence>
<dbReference type="PANTHER" id="PTHR46825">
    <property type="entry name" value="D-ALANYL-D-ALANINE-CARBOXYPEPTIDASE/ENDOPEPTIDASE AMPH"/>
    <property type="match status" value="1"/>
</dbReference>
<reference evidence="3" key="1">
    <citation type="submission" date="2023-06" db="EMBL/GenBank/DDBJ databases">
        <title>Genome-scale phylogeny and comparative genomics of the fungal order Sordariales.</title>
        <authorList>
            <consortium name="Lawrence Berkeley National Laboratory"/>
            <person name="Hensen N."/>
            <person name="Bonometti L."/>
            <person name="Westerberg I."/>
            <person name="Brannstrom I.O."/>
            <person name="Guillou S."/>
            <person name="Cros-Aarteil S."/>
            <person name="Calhoun S."/>
            <person name="Haridas S."/>
            <person name="Kuo A."/>
            <person name="Mondo S."/>
            <person name="Pangilinan J."/>
            <person name="Riley R."/>
            <person name="Labutti K."/>
            <person name="Andreopoulos B."/>
            <person name="Lipzen A."/>
            <person name="Chen C."/>
            <person name="Yanf M."/>
            <person name="Daum C."/>
            <person name="Ng V."/>
            <person name="Clum A."/>
            <person name="Steindorff A."/>
            <person name="Ohm R."/>
            <person name="Martin F."/>
            <person name="Silar P."/>
            <person name="Natvig D."/>
            <person name="Lalanne C."/>
            <person name="Gautier V."/>
            <person name="Ament-Velasquez S.L."/>
            <person name="Kruys A."/>
            <person name="Hutchinson M.I."/>
            <person name="Powell A.J."/>
            <person name="Barry K."/>
            <person name="Miller A.N."/>
            <person name="Grigoriev I.V."/>
            <person name="Debuchy R."/>
            <person name="Gladieux P."/>
            <person name="Thoren M.H."/>
            <person name="Johannesson H."/>
        </authorList>
    </citation>
    <scope>NUCLEOTIDE SEQUENCE</scope>
    <source>
        <strain evidence="3">CBS 307.81</strain>
    </source>
</reference>
<dbReference type="EMBL" id="JAULSY010000149">
    <property type="protein sequence ID" value="KAK0661641.1"/>
    <property type="molecule type" value="Genomic_DNA"/>
</dbReference>
<feature type="non-terminal residue" evidence="3">
    <location>
        <position position="1"/>
    </location>
</feature>
<comment type="caution">
    <text evidence="3">The sequence shown here is derived from an EMBL/GenBank/DDBJ whole genome shotgun (WGS) entry which is preliminary data.</text>
</comment>
<evidence type="ECO:0000259" key="2">
    <source>
        <dbReference type="Pfam" id="PF00144"/>
    </source>
</evidence>
<keyword evidence="4" id="KW-1185">Reference proteome</keyword>
<dbReference type="InterPro" id="IPR012338">
    <property type="entry name" value="Beta-lactam/transpept-like"/>
</dbReference>
<evidence type="ECO:0000256" key="1">
    <source>
        <dbReference type="ARBA" id="ARBA00038215"/>
    </source>
</evidence>
<sequence length="123" mass="13472">GYRDIAAKPAPNEHTVYHLASLSKSFTAAAIGVLVADGELSFDDPMCDILPGFLHANEAISSQSTLLDFLSPRTGLASKNSLWQQDGHELLLTAEDTLPMVSYLDVVHLLGEQWTYNNFCYSI</sequence>
<dbReference type="Pfam" id="PF00144">
    <property type="entry name" value="Beta-lactamase"/>
    <property type="match status" value="1"/>
</dbReference>
<feature type="non-terminal residue" evidence="3">
    <location>
        <position position="123"/>
    </location>
</feature>
<dbReference type="InterPro" id="IPR050491">
    <property type="entry name" value="AmpC-like"/>
</dbReference>
<comment type="similarity">
    <text evidence="1">Belongs to the peptidase S12 family.</text>
</comment>
<dbReference type="Proteomes" id="UP001174997">
    <property type="component" value="Unassembled WGS sequence"/>
</dbReference>
<name>A0AA40D3V3_9PEZI</name>
<dbReference type="PANTHER" id="PTHR46825:SF14">
    <property type="entry name" value="BETA-LACTAMASE-RELATED DOMAIN-CONTAINING PROTEIN"/>
    <property type="match status" value="1"/>
</dbReference>
<protein>
    <submittedName>
        <fullName evidence="3">Beta-lactamase/transpeptidase-like protein</fullName>
    </submittedName>
</protein>
<dbReference type="AlphaFoldDB" id="A0AA40D3V3"/>
<organism evidence="3 4">
    <name type="scientific">Cercophora samala</name>
    <dbReference type="NCBI Taxonomy" id="330535"/>
    <lineage>
        <taxon>Eukaryota</taxon>
        <taxon>Fungi</taxon>
        <taxon>Dikarya</taxon>
        <taxon>Ascomycota</taxon>
        <taxon>Pezizomycotina</taxon>
        <taxon>Sordariomycetes</taxon>
        <taxon>Sordariomycetidae</taxon>
        <taxon>Sordariales</taxon>
        <taxon>Lasiosphaeriaceae</taxon>
        <taxon>Cercophora</taxon>
    </lineage>
</organism>
<dbReference type="SUPFAM" id="SSF56601">
    <property type="entry name" value="beta-lactamase/transpeptidase-like"/>
    <property type="match status" value="1"/>
</dbReference>
<dbReference type="Gene3D" id="3.40.710.10">
    <property type="entry name" value="DD-peptidase/beta-lactamase superfamily"/>
    <property type="match status" value="1"/>
</dbReference>